<evidence type="ECO:0000313" key="2">
    <source>
        <dbReference type="Proteomes" id="UP001500466"/>
    </source>
</evidence>
<protein>
    <submittedName>
        <fullName evidence="1">Uncharacterized protein</fullName>
    </submittedName>
</protein>
<organism evidence="1 2">
    <name type="scientific">Yinghuangia aomiensis</name>
    <dbReference type="NCBI Taxonomy" id="676205"/>
    <lineage>
        <taxon>Bacteria</taxon>
        <taxon>Bacillati</taxon>
        <taxon>Actinomycetota</taxon>
        <taxon>Actinomycetes</taxon>
        <taxon>Kitasatosporales</taxon>
        <taxon>Streptomycetaceae</taxon>
        <taxon>Yinghuangia</taxon>
    </lineage>
</organism>
<reference evidence="2" key="1">
    <citation type="journal article" date="2019" name="Int. J. Syst. Evol. Microbiol.">
        <title>The Global Catalogue of Microorganisms (GCM) 10K type strain sequencing project: providing services to taxonomists for standard genome sequencing and annotation.</title>
        <authorList>
            <consortium name="The Broad Institute Genomics Platform"/>
            <consortium name="The Broad Institute Genome Sequencing Center for Infectious Disease"/>
            <person name="Wu L."/>
            <person name="Ma J."/>
        </authorList>
    </citation>
    <scope>NUCLEOTIDE SEQUENCE [LARGE SCALE GENOMIC DNA]</scope>
    <source>
        <strain evidence="2">JCM 17986</strain>
    </source>
</reference>
<name>A0ABP9H871_9ACTN</name>
<dbReference type="EMBL" id="BAABHS010000009">
    <property type="protein sequence ID" value="GAA4963679.1"/>
    <property type="molecule type" value="Genomic_DNA"/>
</dbReference>
<accession>A0ABP9H871</accession>
<gene>
    <name evidence="1" type="ORF">GCM10023205_29510</name>
</gene>
<proteinExistence type="predicted"/>
<dbReference type="Proteomes" id="UP001500466">
    <property type="component" value="Unassembled WGS sequence"/>
</dbReference>
<sequence length="66" mass="6696">MPPIDAAGAGRAAKASVVASVAMAVPRAEVLRIRRVAGDPVRRMAALRGGGAHRTEHAAGAGEARR</sequence>
<evidence type="ECO:0000313" key="1">
    <source>
        <dbReference type="EMBL" id="GAA4963679.1"/>
    </source>
</evidence>
<keyword evidence="2" id="KW-1185">Reference proteome</keyword>
<comment type="caution">
    <text evidence="1">The sequence shown here is derived from an EMBL/GenBank/DDBJ whole genome shotgun (WGS) entry which is preliminary data.</text>
</comment>